<reference evidence="12 13" key="1">
    <citation type="submission" date="2020-11" db="EMBL/GenBank/DDBJ databases">
        <title>Fusibacter basophilias sp. nov.</title>
        <authorList>
            <person name="Qiu D."/>
        </authorList>
    </citation>
    <scope>NUCLEOTIDE SEQUENCE [LARGE SCALE GENOMIC DNA]</scope>
    <source>
        <strain evidence="12 13">Q10-2</strain>
    </source>
</reference>
<keyword evidence="7 10" id="KW-0500">Molybdenum</keyword>
<dbReference type="InterPro" id="IPR001453">
    <property type="entry name" value="MoaB/Mog_dom"/>
</dbReference>
<evidence type="ECO:0000256" key="10">
    <source>
        <dbReference type="RuleBase" id="RU365090"/>
    </source>
</evidence>
<dbReference type="InterPro" id="IPR036425">
    <property type="entry name" value="MoaB/Mog-like_dom_sf"/>
</dbReference>
<comment type="catalytic activity">
    <reaction evidence="9">
        <text>adenylyl-molybdopterin + molybdate = Mo-molybdopterin + AMP + H(+)</text>
        <dbReference type="Rhea" id="RHEA:35047"/>
        <dbReference type="ChEBI" id="CHEBI:15378"/>
        <dbReference type="ChEBI" id="CHEBI:36264"/>
        <dbReference type="ChEBI" id="CHEBI:62727"/>
        <dbReference type="ChEBI" id="CHEBI:71302"/>
        <dbReference type="ChEBI" id="CHEBI:456215"/>
        <dbReference type="EC" id="2.10.1.1"/>
    </reaction>
</comment>
<dbReference type="EMBL" id="JADKNH010000004">
    <property type="protein sequence ID" value="MBF4692913.1"/>
    <property type="molecule type" value="Genomic_DNA"/>
</dbReference>
<evidence type="ECO:0000256" key="9">
    <source>
        <dbReference type="ARBA" id="ARBA00047317"/>
    </source>
</evidence>
<comment type="function">
    <text evidence="2">May be involved in the biosynthesis of molybdopterin.</text>
</comment>
<evidence type="ECO:0000256" key="6">
    <source>
        <dbReference type="ARBA" id="ARBA00021108"/>
    </source>
</evidence>
<dbReference type="InterPro" id="IPR005111">
    <property type="entry name" value="MoeA_C_domain_IV"/>
</dbReference>
<name>A0ABR9ZS18_9FIRM</name>
<proteinExistence type="inferred from homology"/>
<dbReference type="SUPFAM" id="SSF63867">
    <property type="entry name" value="MoeA C-terminal domain-like"/>
    <property type="match status" value="1"/>
</dbReference>
<dbReference type="Proteomes" id="UP000614200">
    <property type="component" value="Unassembled WGS sequence"/>
</dbReference>
<dbReference type="InterPro" id="IPR036135">
    <property type="entry name" value="MoeA_linker/N_sf"/>
</dbReference>
<comment type="cofactor">
    <cofactor evidence="10">
        <name>Mg(2+)</name>
        <dbReference type="ChEBI" id="CHEBI:18420"/>
    </cofactor>
</comment>
<keyword evidence="8 10" id="KW-0501">Molybdenum cofactor biosynthesis</keyword>
<dbReference type="Gene3D" id="2.40.340.10">
    <property type="entry name" value="MoeA, C-terminal, domain IV"/>
    <property type="match status" value="1"/>
</dbReference>
<sequence length="413" mass="44857">MNFFKIRSLSEARAIIHDEVSRLKLEVERISIGACNGFIACENVYSEVDIPSFDRSTVDGYAVKIDDVMGATESIPAMLKLKGDSVMGEVMSETLQKGEAIYVPTGGMLPHGSDGVVMIEYSEQMSSDLILIRQPIAFGENIIYHGDDLKKEQLIIEAGKRINAYDMGLLAGAGINAINVYKKIKVAILSTGDEVVDCHLPIKMGQIRDINGYALMGLVSELGGEVVHKAIIRDDMNALKASVAESLEKADLVLLSGGSSVGTRDFTHQVIESFADGEILIHGISIKPGKPTIVGRAHNKLIFGLPGHPTASALVFEILVRPYMESVSNLKMKSIKVNAQITESIHSASGKDTFIMVNLAYEDNVLRAKPILGKSGLISLMTKASGYIHIESDQEGLYKGQDVNVYLFKRGEL</sequence>
<comment type="function">
    <text evidence="1 10">Catalyzes the insertion of molybdate into adenylated molybdopterin with the concomitant release of AMP.</text>
</comment>
<comment type="caution">
    <text evidence="12">The sequence shown here is derived from an EMBL/GenBank/DDBJ whole genome shotgun (WGS) entry which is preliminary data.</text>
</comment>
<dbReference type="InterPro" id="IPR008284">
    <property type="entry name" value="MoCF_biosynth_CS"/>
</dbReference>
<evidence type="ECO:0000256" key="7">
    <source>
        <dbReference type="ARBA" id="ARBA00022505"/>
    </source>
</evidence>
<evidence type="ECO:0000256" key="8">
    <source>
        <dbReference type="ARBA" id="ARBA00023150"/>
    </source>
</evidence>
<dbReference type="SUPFAM" id="SSF63882">
    <property type="entry name" value="MoeA N-terminal region -like"/>
    <property type="match status" value="1"/>
</dbReference>
<dbReference type="NCBIfam" id="TIGR00177">
    <property type="entry name" value="molyb_syn"/>
    <property type="match status" value="1"/>
</dbReference>
<comment type="pathway">
    <text evidence="3 10">Cofactor biosynthesis; molybdopterin biosynthesis.</text>
</comment>
<evidence type="ECO:0000256" key="1">
    <source>
        <dbReference type="ARBA" id="ARBA00002901"/>
    </source>
</evidence>
<comment type="similarity">
    <text evidence="4 10">Belongs to the MoeA family.</text>
</comment>
<evidence type="ECO:0000256" key="2">
    <source>
        <dbReference type="ARBA" id="ARBA00003487"/>
    </source>
</evidence>
<evidence type="ECO:0000256" key="4">
    <source>
        <dbReference type="ARBA" id="ARBA00010763"/>
    </source>
</evidence>
<gene>
    <name evidence="12" type="ORF">ISU02_07265</name>
</gene>
<feature type="domain" description="MoaB/Mog" evidence="11">
    <location>
        <begin position="187"/>
        <end position="326"/>
    </location>
</feature>
<dbReference type="Gene3D" id="2.170.190.11">
    <property type="entry name" value="Molybdopterin biosynthesis moea protein, domain 3"/>
    <property type="match status" value="1"/>
</dbReference>
<evidence type="ECO:0000256" key="5">
    <source>
        <dbReference type="ARBA" id="ARBA00013269"/>
    </source>
</evidence>
<dbReference type="PANTHER" id="PTHR10192:SF5">
    <property type="entry name" value="GEPHYRIN"/>
    <property type="match status" value="1"/>
</dbReference>
<dbReference type="CDD" id="cd00887">
    <property type="entry name" value="MoeA"/>
    <property type="match status" value="1"/>
</dbReference>
<protein>
    <recommendedName>
        <fullName evidence="6 10">Molybdopterin molybdenumtransferase</fullName>
        <ecNumber evidence="5 10">2.10.1.1</ecNumber>
    </recommendedName>
</protein>
<keyword evidence="10" id="KW-0808">Transferase</keyword>
<evidence type="ECO:0000313" key="12">
    <source>
        <dbReference type="EMBL" id="MBF4692913.1"/>
    </source>
</evidence>
<dbReference type="SMART" id="SM00852">
    <property type="entry name" value="MoCF_biosynth"/>
    <property type="match status" value="1"/>
</dbReference>
<dbReference type="Pfam" id="PF00994">
    <property type="entry name" value="MoCF_biosynth"/>
    <property type="match status" value="1"/>
</dbReference>
<dbReference type="InterPro" id="IPR005110">
    <property type="entry name" value="MoeA_linker/N"/>
</dbReference>
<accession>A0ABR9ZS18</accession>
<dbReference type="Gene3D" id="3.90.105.10">
    <property type="entry name" value="Molybdopterin biosynthesis moea protein, domain 2"/>
    <property type="match status" value="1"/>
</dbReference>
<dbReference type="SUPFAM" id="SSF53218">
    <property type="entry name" value="Molybdenum cofactor biosynthesis proteins"/>
    <property type="match status" value="1"/>
</dbReference>
<dbReference type="Gene3D" id="3.40.980.10">
    <property type="entry name" value="MoaB/Mog-like domain"/>
    <property type="match status" value="1"/>
</dbReference>
<evidence type="ECO:0000313" key="13">
    <source>
        <dbReference type="Proteomes" id="UP000614200"/>
    </source>
</evidence>
<dbReference type="Pfam" id="PF03453">
    <property type="entry name" value="MoeA_N"/>
    <property type="match status" value="1"/>
</dbReference>
<keyword evidence="10" id="KW-0479">Metal-binding</keyword>
<dbReference type="EC" id="2.10.1.1" evidence="5 10"/>
<dbReference type="RefSeq" id="WP_194701155.1">
    <property type="nucleotide sequence ID" value="NZ_JADKNH010000004.1"/>
</dbReference>
<evidence type="ECO:0000259" key="11">
    <source>
        <dbReference type="SMART" id="SM00852"/>
    </source>
</evidence>
<dbReference type="PANTHER" id="PTHR10192">
    <property type="entry name" value="MOLYBDOPTERIN BIOSYNTHESIS PROTEIN"/>
    <property type="match status" value="1"/>
</dbReference>
<evidence type="ECO:0000256" key="3">
    <source>
        <dbReference type="ARBA" id="ARBA00005046"/>
    </source>
</evidence>
<keyword evidence="13" id="KW-1185">Reference proteome</keyword>
<dbReference type="InterPro" id="IPR038987">
    <property type="entry name" value="MoeA-like"/>
</dbReference>
<keyword evidence="10" id="KW-0460">Magnesium</keyword>
<dbReference type="PROSITE" id="PS01079">
    <property type="entry name" value="MOCF_BIOSYNTHESIS_2"/>
    <property type="match status" value="1"/>
</dbReference>
<dbReference type="InterPro" id="IPR036688">
    <property type="entry name" value="MoeA_C_domain_IV_sf"/>
</dbReference>
<dbReference type="NCBIfam" id="NF045515">
    <property type="entry name" value="Glp_gephyrin"/>
    <property type="match status" value="1"/>
</dbReference>
<dbReference type="Pfam" id="PF03454">
    <property type="entry name" value="MoeA_C"/>
    <property type="match status" value="1"/>
</dbReference>
<organism evidence="12 13">
    <name type="scientific">Fusibacter ferrireducens</name>
    <dbReference type="NCBI Taxonomy" id="2785058"/>
    <lineage>
        <taxon>Bacteria</taxon>
        <taxon>Bacillati</taxon>
        <taxon>Bacillota</taxon>
        <taxon>Clostridia</taxon>
        <taxon>Eubacteriales</taxon>
        <taxon>Eubacteriales Family XII. Incertae Sedis</taxon>
        <taxon>Fusibacter</taxon>
    </lineage>
</organism>